<dbReference type="Gene3D" id="3.40.50.300">
    <property type="entry name" value="P-loop containing nucleotide triphosphate hydrolases"/>
    <property type="match status" value="1"/>
</dbReference>
<protein>
    <recommendedName>
        <fullName evidence="2">AAA domain</fullName>
    </recommendedName>
</protein>
<evidence type="ECO:0000313" key="1">
    <source>
        <dbReference type="EMBL" id="ADD61668.1"/>
    </source>
</evidence>
<accession>D9ZEB4</accession>
<dbReference type="EMBL" id="GU942938">
    <property type="protein sequence ID" value="ADD61668.1"/>
    <property type="molecule type" value="Genomic_DNA"/>
</dbReference>
<name>D9ZEB4_9ZZZZ</name>
<dbReference type="AlphaFoldDB" id="D9ZEB4"/>
<dbReference type="SUPFAM" id="SSF52540">
    <property type="entry name" value="P-loop containing nucleoside triphosphate hydrolases"/>
    <property type="match status" value="1"/>
</dbReference>
<reference evidence="1" key="1">
    <citation type="journal article" date="2010" name="Genome Res.">
        <title>Functional metagenomics to mine the human gut microbiome for dietary fiber catabolic enzymes.</title>
        <authorList>
            <person name="Tasse L."/>
            <person name="Bercovici J."/>
            <person name="Pizzut-Serin S."/>
            <person name="Robe P."/>
            <person name="Tap J."/>
            <person name="Klopp C."/>
            <person name="Cantarel B.L."/>
            <person name="Coutinho P.M."/>
            <person name="Henrissat B."/>
            <person name="Leclerc M."/>
            <person name="Dore J."/>
            <person name="Monsan P."/>
            <person name="Remaud-Simeon M."/>
            <person name="Potocki-Veronese G."/>
        </authorList>
    </citation>
    <scope>NUCLEOTIDE SEQUENCE</scope>
</reference>
<proteinExistence type="predicted"/>
<dbReference type="InterPro" id="IPR027417">
    <property type="entry name" value="P-loop_NTPase"/>
</dbReference>
<dbReference type="Pfam" id="PF13481">
    <property type="entry name" value="AAA_25"/>
    <property type="match status" value="1"/>
</dbReference>
<sequence>MIPEGDFAAFLEGEKVETLLSPLGYAYCAEGQDADLRVKRLERLEVTARRRGATPAQMEDWRMLRDRELDVEWMLNRDSVRSKARWVALQGSPLQTIASVQPREAEYLAEPYLPRGMITILAGHAGQGKTTLALWLASHVSNGDLMPGGKPGNVYYFTTENDESIVLRPRLEAMDARLDRVMVMRSDARQLTLTDPRLFEMHKIFDGKPDLIVFDPVQSYVGKKLDMNRTDDVRFMMDNLNKLLHATNAAVVLICHTKKAPMGFNGRPCELINGSSDFVNAARSVCFLGRDPARPDVCVVAQEKNSLGLPGASLAFTIGEDGAVHWSDEECELTAAQILTYSDEKRRHAARPSERAQAALRDLLAKNEKMRSTDILEACAKQGISRSAVYRARDELPIQKQRTGMGSFWSMPAKSQMDTTTE</sequence>
<evidence type="ECO:0008006" key="2">
    <source>
        <dbReference type="Google" id="ProtNLM"/>
    </source>
</evidence>
<organism evidence="1">
    <name type="scientific">uncultured organism</name>
    <dbReference type="NCBI Taxonomy" id="155900"/>
    <lineage>
        <taxon>unclassified sequences</taxon>
        <taxon>environmental samples</taxon>
    </lineage>
</organism>